<proteinExistence type="predicted"/>
<feature type="transmembrane region" description="Helical" evidence="2">
    <location>
        <begin position="244"/>
        <end position="272"/>
    </location>
</feature>
<feature type="chain" id="PRO_5038499560" description="DUF4349 domain-containing protein" evidence="3">
    <location>
        <begin position="27"/>
        <end position="284"/>
    </location>
</feature>
<keyword evidence="2" id="KW-0472">Membrane</keyword>
<accession>A0A1H3JA62</accession>
<keyword evidence="2" id="KW-1133">Transmembrane helix</keyword>
<dbReference type="InterPro" id="IPR025645">
    <property type="entry name" value="DUF4349"/>
</dbReference>
<feature type="compositionally biased region" description="Polar residues" evidence="1">
    <location>
        <begin position="47"/>
        <end position="66"/>
    </location>
</feature>
<keyword evidence="3" id="KW-0732">Signal</keyword>
<sequence length="284" mass="30345">MGKRRLRGPIVALVALGLLGGCSSGAGDSAVSESRAVAPVAPKERSTSNSGFAAETASGNAQSPATGQREVIRTAELDIEVDDVERVGAEVRRRSEGAGGYLQQEDTYRSGTTMEVRIPADRLDQVLGELSGLGRVTSRSQRTEDVTDQLVDTRSRIDSQRASVQRLRALMDRAATVDEIVSIESELTSRETELDALERREATLSGQVELATVTVRLERPSAVADDDTGFLAGLFGGWRALSEIGAFLLTAFGAVLPFAVALAVPATAAWLLHRRRKALRKTAL</sequence>
<organism evidence="5 6">
    <name type="scientific">Saccharopolyspora shandongensis</name>
    <dbReference type="NCBI Taxonomy" id="418495"/>
    <lineage>
        <taxon>Bacteria</taxon>
        <taxon>Bacillati</taxon>
        <taxon>Actinomycetota</taxon>
        <taxon>Actinomycetes</taxon>
        <taxon>Pseudonocardiales</taxon>
        <taxon>Pseudonocardiaceae</taxon>
        <taxon>Saccharopolyspora</taxon>
    </lineage>
</organism>
<feature type="domain" description="DUF4349" evidence="4">
    <location>
        <begin position="69"/>
        <end position="270"/>
    </location>
</feature>
<evidence type="ECO:0000313" key="5">
    <source>
        <dbReference type="EMBL" id="SDY36841.1"/>
    </source>
</evidence>
<dbReference type="Proteomes" id="UP000199529">
    <property type="component" value="Unassembled WGS sequence"/>
</dbReference>
<evidence type="ECO:0000259" key="4">
    <source>
        <dbReference type="Pfam" id="PF14257"/>
    </source>
</evidence>
<protein>
    <recommendedName>
        <fullName evidence="4">DUF4349 domain-containing protein</fullName>
    </recommendedName>
</protein>
<keyword evidence="2" id="KW-0812">Transmembrane</keyword>
<dbReference type="OrthoDB" id="186919at2"/>
<name>A0A1H3JA62_9PSEU</name>
<evidence type="ECO:0000256" key="2">
    <source>
        <dbReference type="SAM" id="Phobius"/>
    </source>
</evidence>
<dbReference type="EMBL" id="FNOK01000025">
    <property type="protein sequence ID" value="SDY36841.1"/>
    <property type="molecule type" value="Genomic_DNA"/>
</dbReference>
<feature type="region of interest" description="Disordered" evidence="1">
    <location>
        <begin position="28"/>
        <end position="69"/>
    </location>
</feature>
<evidence type="ECO:0000313" key="6">
    <source>
        <dbReference type="Proteomes" id="UP000199529"/>
    </source>
</evidence>
<dbReference type="Pfam" id="PF14257">
    <property type="entry name" value="DUF4349"/>
    <property type="match status" value="1"/>
</dbReference>
<dbReference type="STRING" id="418495.SAMN05216215_102574"/>
<dbReference type="RefSeq" id="WP_093269427.1">
    <property type="nucleotide sequence ID" value="NZ_FNOK01000025.1"/>
</dbReference>
<dbReference type="PROSITE" id="PS51257">
    <property type="entry name" value="PROKAR_LIPOPROTEIN"/>
    <property type="match status" value="1"/>
</dbReference>
<feature type="signal peptide" evidence="3">
    <location>
        <begin position="1"/>
        <end position="26"/>
    </location>
</feature>
<keyword evidence="6" id="KW-1185">Reference proteome</keyword>
<evidence type="ECO:0000256" key="1">
    <source>
        <dbReference type="SAM" id="MobiDB-lite"/>
    </source>
</evidence>
<gene>
    <name evidence="5" type="ORF">SAMN05216215_102574</name>
</gene>
<dbReference type="AlphaFoldDB" id="A0A1H3JA62"/>
<reference evidence="6" key="1">
    <citation type="submission" date="2016-10" db="EMBL/GenBank/DDBJ databases">
        <authorList>
            <person name="Varghese N."/>
            <person name="Submissions S."/>
        </authorList>
    </citation>
    <scope>NUCLEOTIDE SEQUENCE [LARGE SCALE GENOMIC DNA]</scope>
    <source>
        <strain evidence="6">CGMCC 4.3530</strain>
    </source>
</reference>
<evidence type="ECO:0000256" key="3">
    <source>
        <dbReference type="SAM" id="SignalP"/>
    </source>
</evidence>